<dbReference type="AlphaFoldDB" id="A0A357VMY4"/>
<dbReference type="PANTHER" id="PTHR10151:SF120">
    <property type="entry name" value="BIS(5'-ADENOSYL)-TRIPHOSPHATASE"/>
    <property type="match status" value="1"/>
</dbReference>
<dbReference type="Gene3D" id="3.40.720.10">
    <property type="entry name" value="Alkaline Phosphatase, subunit A"/>
    <property type="match status" value="1"/>
</dbReference>
<comment type="caution">
    <text evidence="1">The sequence shown here is derived from an EMBL/GenBank/DDBJ whole genome shotgun (WGS) entry which is preliminary data.</text>
</comment>
<sequence>MKILGVFIDALNQCFISKTDTPFLYELSNKGENIIPLESVLGYSTAIDATIFTGTYPDTHGIWIEYYYNSHYSPYSRIPIIKLSRPIDYIPIQIFRSGINFLLSKFVYQHYAKKFGYHELAPYNIPYRIITYFDVTTFRNFTEPKAFPVPSLVDILIENGLSFYYFTHIDKITLQNALSSDVSVFYSSEADLAGHIFGVGSKQHRNALRKIDKKIELLVNKYREKFRDNFVVLVFSDHGMANVDTKISTLPWIKDQDLGNKYLVAIESTMMRFWYFDEEYKEKIREKLNTLEYGHLLSIKEKKKLRVYFPDNKYGEDIFLIDQGYVLYPSFKSWSIPKAMHGYHPNLKEQLGVVISPIISDVKAASVVDIMPTLLKLLDLEIPKTVEGRPLVI</sequence>
<evidence type="ECO:0000313" key="2">
    <source>
        <dbReference type="Proteomes" id="UP000264445"/>
    </source>
</evidence>
<dbReference type="SUPFAM" id="SSF53649">
    <property type="entry name" value="Alkaline phosphatase-like"/>
    <property type="match status" value="1"/>
</dbReference>
<dbReference type="GO" id="GO:0016787">
    <property type="term" value="F:hydrolase activity"/>
    <property type="evidence" value="ECO:0007669"/>
    <property type="project" value="UniProtKB-ARBA"/>
</dbReference>
<dbReference type="InterPro" id="IPR017850">
    <property type="entry name" value="Alkaline_phosphatase_core_sf"/>
</dbReference>
<dbReference type="EMBL" id="DOLB01000106">
    <property type="protein sequence ID" value="HBT49622.1"/>
    <property type="molecule type" value="Genomic_DNA"/>
</dbReference>
<dbReference type="RefSeq" id="WP_278429181.1">
    <property type="nucleotide sequence ID" value="NZ_DOLB01000106.1"/>
</dbReference>
<evidence type="ECO:0008006" key="3">
    <source>
        <dbReference type="Google" id="ProtNLM"/>
    </source>
</evidence>
<organism evidence="1 2">
    <name type="scientific">Caldanaerobacter subterraneus</name>
    <dbReference type="NCBI Taxonomy" id="911092"/>
    <lineage>
        <taxon>Bacteria</taxon>
        <taxon>Bacillati</taxon>
        <taxon>Bacillota</taxon>
        <taxon>Clostridia</taxon>
        <taxon>Thermoanaerobacterales</taxon>
        <taxon>Thermoanaerobacteraceae</taxon>
        <taxon>Caldanaerobacter</taxon>
    </lineage>
</organism>
<gene>
    <name evidence="1" type="ORF">DEA61_07325</name>
</gene>
<name>A0A357VMY4_9THEO</name>
<accession>A0A357VMY4</accession>
<dbReference type="Proteomes" id="UP000264445">
    <property type="component" value="Unassembled WGS sequence"/>
</dbReference>
<proteinExistence type="predicted"/>
<dbReference type="PANTHER" id="PTHR10151">
    <property type="entry name" value="ECTONUCLEOTIDE PYROPHOSPHATASE/PHOSPHODIESTERASE"/>
    <property type="match status" value="1"/>
</dbReference>
<reference evidence="1 2" key="1">
    <citation type="journal article" date="2018" name="Nat. Biotechnol.">
        <title>A standardized bacterial taxonomy based on genome phylogeny substantially revises the tree of life.</title>
        <authorList>
            <person name="Parks D.H."/>
            <person name="Chuvochina M."/>
            <person name="Waite D.W."/>
            <person name="Rinke C."/>
            <person name="Skarshewski A."/>
            <person name="Chaumeil P.A."/>
            <person name="Hugenholtz P."/>
        </authorList>
    </citation>
    <scope>NUCLEOTIDE SEQUENCE [LARGE SCALE GENOMIC DNA]</scope>
    <source>
        <strain evidence="1">UBA12544</strain>
    </source>
</reference>
<dbReference type="Pfam" id="PF01663">
    <property type="entry name" value="Phosphodiest"/>
    <property type="match status" value="1"/>
</dbReference>
<evidence type="ECO:0000313" key="1">
    <source>
        <dbReference type="EMBL" id="HBT49622.1"/>
    </source>
</evidence>
<dbReference type="InterPro" id="IPR002591">
    <property type="entry name" value="Phosphodiest/P_Trfase"/>
</dbReference>
<protein>
    <recommendedName>
        <fullName evidence="3">Alkaline phosphatase family protein</fullName>
    </recommendedName>
</protein>